<gene>
    <name evidence="1" type="ORF">NQ317_011583</name>
</gene>
<proteinExistence type="predicted"/>
<dbReference type="InterPro" id="IPR005312">
    <property type="entry name" value="DUF1759"/>
</dbReference>
<name>A0ABQ9IPV8_9CUCU</name>
<reference evidence="1" key="1">
    <citation type="journal article" date="2023" name="Insect Mol. Biol.">
        <title>Genome sequencing provides insights into the evolution of gene families encoding plant cell wall-degrading enzymes in longhorned beetles.</title>
        <authorList>
            <person name="Shin N.R."/>
            <person name="Okamura Y."/>
            <person name="Kirsch R."/>
            <person name="Pauchet Y."/>
        </authorList>
    </citation>
    <scope>NUCLEOTIDE SEQUENCE</scope>
    <source>
        <strain evidence="1">MMC_N1</strain>
    </source>
</reference>
<comment type="caution">
    <text evidence="1">The sequence shown here is derived from an EMBL/GenBank/DDBJ whole genome shotgun (WGS) entry which is preliminary data.</text>
</comment>
<evidence type="ECO:0000313" key="2">
    <source>
        <dbReference type="Proteomes" id="UP001162164"/>
    </source>
</evidence>
<dbReference type="Proteomes" id="UP001162164">
    <property type="component" value="Unassembled WGS sequence"/>
</dbReference>
<evidence type="ECO:0000313" key="1">
    <source>
        <dbReference type="EMBL" id="KAJ8945850.1"/>
    </source>
</evidence>
<sequence length="124" mass="14532">MSETLEKLVRKRAVAKGNLTRFKNFLEGLDQENPDLVELELRLTKLDLCWNTFSEIQLEIEMIDEDNEQANEQALNKESHLALRSLLDKLNNHLRALKVLEQPIDQWDILIIHMVTNKLDPHYA</sequence>
<organism evidence="1 2">
    <name type="scientific">Molorchus minor</name>
    <dbReference type="NCBI Taxonomy" id="1323400"/>
    <lineage>
        <taxon>Eukaryota</taxon>
        <taxon>Metazoa</taxon>
        <taxon>Ecdysozoa</taxon>
        <taxon>Arthropoda</taxon>
        <taxon>Hexapoda</taxon>
        <taxon>Insecta</taxon>
        <taxon>Pterygota</taxon>
        <taxon>Neoptera</taxon>
        <taxon>Endopterygota</taxon>
        <taxon>Coleoptera</taxon>
        <taxon>Polyphaga</taxon>
        <taxon>Cucujiformia</taxon>
        <taxon>Chrysomeloidea</taxon>
        <taxon>Cerambycidae</taxon>
        <taxon>Lamiinae</taxon>
        <taxon>Monochamini</taxon>
        <taxon>Molorchus</taxon>
    </lineage>
</organism>
<dbReference type="EMBL" id="JAPWTJ010004356">
    <property type="protein sequence ID" value="KAJ8945850.1"/>
    <property type="molecule type" value="Genomic_DNA"/>
</dbReference>
<accession>A0ABQ9IPV8</accession>
<dbReference type="Pfam" id="PF03564">
    <property type="entry name" value="DUF1759"/>
    <property type="match status" value="1"/>
</dbReference>
<keyword evidence="2" id="KW-1185">Reference proteome</keyword>
<protein>
    <submittedName>
        <fullName evidence="1">Uncharacterized protein</fullName>
    </submittedName>
</protein>